<evidence type="ECO:0000256" key="3">
    <source>
        <dbReference type="ARBA" id="ARBA00022989"/>
    </source>
</evidence>
<evidence type="ECO:0000256" key="2">
    <source>
        <dbReference type="ARBA" id="ARBA00022692"/>
    </source>
</evidence>
<evidence type="ECO:0008006" key="8">
    <source>
        <dbReference type="Google" id="ProtNLM"/>
    </source>
</evidence>
<feature type="transmembrane region" description="Helical" evidence="5">
    <location>
        <begin position="78"/>
        <end position="96"/>
    </location>
</feature>
<dbReference type="GO" id="GO:0005886">
    <property type="term" value="C:plasma membrane"/>
    <property type="evidence" value="ECO:0007669"/>
    <property type="project" value="TreeGrafter"/>
</dbReference>
<accession>A0A6D2HLK3</accession>
<dbReference type="OrthoDB" id="1925018at2759"/>
<evidence type="ECO:0000313" key="7">
    <source>
        <dbReference type="Proteomes" id="UP000467841"/>
    </source>
</evidence>
<sequence>MERSKRKKTGEGANQRVAFYKLFTFADRYDIVLMVAGTISVVANGLTQPIVAVLIGQIINVFGFSDQDHLVSKVSVKFLYLAVYAGVMSFLQSLLLDGNWRAPIR</sequence>
<protein>
    <recommendedName>
        <fullName evidence="8">ABC transmembrane type-1 domain-containing protein</fullName>
    </recommendedName>
</protein>
<feature type="transmembrane region" description="Helical" evidence="5">
    <location>
        <begin position="31"/>
        <end position="58"/>
    </location>
</feature>
<dbReference type="PANTHER" id="PTHR24222">
    <property type="entry name" value="ABC TRANSPORTER B FAMILY"/>
    <property type="match status" value="1"/>
</dbReference>
<dbReference type="GO" id="GO:0042626">
    <property type="term" value="F:ATPase-coupled transmembrane transporter activity"/>
    <property type="evidence" value="ECO:0007669"/>
    <property type="project" value="TreeGrafter"/>
</dbReference>
<dbReference type="PANTHER" id="PTHR24222:SF50">
    <property type="entry name" value="ABC TRANSPORTER B FAMILY MEMBER 9-LIKE ISOFORM X2"/>
    <property type="match status" value="1"/>
</dbReference>
<dbReference type="GO" id="GO:0005524">
    <property type="term" value="F:ATP binding"/>
    <property type="evidence" value="ECO:0007669"/>
    <property type="project" value="InterPro"/>
</dbReference>
<evidence type="ECO:0000256" key="5">
    <source>
        <dbReference type="SAM" id="Phobius"/>
    </source>
</evidence>
<dbReference type="Gene3D" id="1.20.1560.10">
    <property type="entry name" value="ABC transporter type 1, transmembrane domain"/>
    <property type="match status" value="1"/>
</dbReference>
<evidence type="ECO:0000256" key="4">
    <source>
        <dbReference type="ARBA" id="ARBA00023136"/>
    </source>
</evidence>
<keyword evidence="4 5" id="KW-0472">Membrane</keyword>
<dbReference type="Proteomes" id="UP000467841">
    <property type="component" value="Unassembled WGS sequence"/>
</dbReference>
<reference evidence="6" key="1">
    <citation type="submission" date="2020-01" db="EMBL/GenBank/DDBJ databases">
        <authorList>
            <person name="Mishra B."/>
        </authorList>
    </citation>
    <scope>NUCLEOTIDE SEQUENCE [LARGE SCALE GENOMIC DNA]</scope>
</reference>
<keyword evidence="2 5" id="KW-0812">Transmembrane</keyword>
<dbReference type="InterPro" id="IPR039421">
    <property type="entry name" value="Type_1_exporter"/>
</dbReference>
<dbReference type="SUPFAM" id="SSF90123">
    <property type="entry name" value="ABC transporter transmembrane region"/>
    <property type="match status" value="1"/>
</dbReference>
<keyword evidence="7" id="KW-1185">Reference proteome</keyword>
<name>A0A6D2HLK3_9BRAS</name>
<dbReference type="AlphaFoldDB" id="A0A6D2HLK3"/>
<dbReference type="InterPro" id="IPR036640">
    <property type="entry name" value="ABC1_TM_sf"/>
</dbReference>
<evidence type="ECO:0000313" key="6">
    <source>
        <dbReference type="EMBL" id="CAA7014481.1"/>
    </source>
</evidence>
<evidence type="ECO:0000256" key="1">
    <source>
        <dbReference type="ARBA" id="ARBA00004141"/>
    </source>
</evidence>
<organism evidence="6 7">
    <name type="scientific">Microthlaspi erraticum</name>
    <dbReference type="NCBI Taxonomy" id="1685480"/>
    <lineage>
        <taxon>Eukaryota</taxon>
        <taxon>Viridiplantae</taxon>
        <taxon>Streptophyta</taxon>
        <taxon>Embryophyta</taxon>
        <taxon>Tracheophyta</taxon>
        <taxon>Spermatophyta</taxon>
        <taxon>Magnoliopsida</taxon>
        <taxon>eudicotyledons</taxon>
        <taxon>Gunneridae</taxon>
        <taxon>Pentapetalae</taxon>
        <taxon>rosids</taxon>
        <taxon>malvids</taxon>
        <taxon>Brassicales</taxon>
        <taxon>Brassicaceae</taxon>
        <taxon>Coluteocarpeae</taxon>
        <taxon>Microthlaspi</taxon>
    </lineage>
</organism>
<comment type="subcellular location">
    <subcellularLocation>
        <location evidence="1">Membrane</location>
        <topology evidence="1">Multi-pass membrane protein</topology>
    </subcellularLocation>
</comment>
<comment type="caution">
    <text evidence="6">The sequence shown here is derived from an EMBL/GenBank/DDBJ whole genome shotgun (WGS) entry which is preliminary data.</text>
</comment>
<dbReference type="EMBL" id="CACVBM020000111">
    <property type="protein sequence ID" value="CAA7014481.1"/>
    <property type="molecule type" value="Genomic_DNA"/>
</dbReference>
<proteinExistence type="predicted"/>
<gene>
    <name evidence="6" type="ORF">MERR_LOCUS1715</name>
</gene>
<keyword evidence="3 5" id="KW-1133">Transmembrane helix</keyword>